<dbReference type="AlphaFoldDB" id="K9YZG2"/>
<keyword evidence="6 7" id="KW-0472">Membrane</keyword>
<dbReference type="PATRIC" id="fig|13035.3.peg.3834"/>
<dbReference type="PANTHER" id="PTHR30460">
    <property type="entry name" value="MODERATE CONDUCTANCE MECHANOSENSITIVE CHANNEL YBIO"/>
    <property type="match status" value="1"/>
</dbReference>
<evidence type="ECO:0000256" key="4">
    <source>
        <dbReference type="ARBA" id="ARBA00022692"/>
    </source>
</evidence>
<feature type="transmembrane region" description="Helical" evidence="7">
    <location>
        <begin position="235"/>
        <end position="257"/>
    </location>
</feature>
<feature type="transmembrane region" description="Helical" evidence="7">
    <location>
        <begin position="15"/>
        <end position="34"/>
    </location>
</feature>
<evidence type="ECO:0000256" key="5">
    <source>
        <dbReference type="ARBA" id="ARBA00022989"/>
    </source>
</evidence>
<dbReference type="OrthoDB" id="9809206at2"/>
<proteinExistence type="inferred from homology"/>
<dbReference type="KEGG" id="dsl:Dacsa_3383"/>
<protein>
    <submittedName>
        <fullName evidence="10">Small-conductance mechanosensitive channel</fullName>
    </submittedName>
</protein>
<dbReference type="Gene3D" id="1.10.287.1260">
    <property type="match status" value="1"/>
</dbReference>
<evidence type="ECO:0000259" key="9">
    <source>
        <dbReference type="Pfam" id="PF21088"/>
    </source>
</evidence>
<dbReference type="GO" id="GO:0005886">
    <property type="term" value="C:plasma membrane"/>
    <property type="evidence" value="ECO:0007669"/>
    <property type="project" value="UniProtKB-SubCell"/>
</dbReference>
<dbReference type="Gene3D" id="3.30.70.100">
    <property type="match status" value="1"/>
</dbReference>
<organism evidence="10 11">
    <name type="scientific">Dactylococcopsis salina (strain PCC 8305)</name>
    <name type="common">Myxobactron salinum</name>
    <dbReference type="NCBI Taxonomy" id="13035"/>
    <lineage>
        <taxon>Bacteria</taxon>
        <taxon>Bacillati</taxon>
        <taxon>Cyanobacteriota</taxon>
        <taxon>Cyanophyceae</taxon>
        <taxon>Nodosilineales</taxon>
        <taxon>Cymatolegaceae</taxon>
        <taxon>Dactylococcopsis</taxon>
    </lineage>
</organism>
<dbReference type="EMBL" id="CP003944">
    <property type="protein sequence ID" value="AFZ51882.1"/>
    <property type="molecule type" value="Genomic_DNA"/>
</dbReference>
<keyword evidence="11" id="KW-1185">Reference proteome</keyword>
<evidence type="ECO:0000313" key="11">
    <source>
        <dbReference type="Proteomes" id="UP000010482"/>
    </source>
</evidence>
<dbReference type="InterPro" id="IPR023408">
    <property type="entry name" value="MscS_beta-dom_sf"/>
</dbReference>
<feature type="transmembrane region" description="Helical" evidence="7">
    <location>
        <begin position="158"/>
        <end position="178"/>
    </location>
</feature>
<keyword evidence="3" id="KW-1003">Cell membrane</keyword>
<dbReference type="InterPro" id="IPR010920">
    <property type="entry name" value="LSM_dom_sf"/>
</dbReference>
<dbReference type="SUPFAM" id="SSF82689">
    <property type="entry name" value="Mechanosensitive channel protein MscS (YggB), C-terminal domain"/>
    <property type="match status" value="1"/>
</dbReference>
<dbReference type="STRING" id="13035.Dacsa_3383"/>
<keyword evidence="5 7" id="KW-1133">Transmembrane helix</keyword>
<accession>K9YZG2</accession>
<dbReference type="InterPro" id="IPR006685">
    <property type="entry name" value="MscS_channel_2nd"/>
</dbReference>
<dbReference type="InterPro" id="IPR049142">
    <property type="entry name" value="MS_channel_1st"/>
</dbReference>
<evidence type="ECO:0000256" key="7">
    <source>
        <dbReference type="SAM" id="Phobius"/>
    </source>
</evidence>
<dbReference type="HOGENOM" id="CLU_036700_0_0_3"/>
<feature type="transmembrane region" description="Helical" evidence="7">
    <location>
        <begin position="263"/>
        <end position="286"/>
    </location>
</feature>
<evidence type="ECO:0000256" key="2">
    <source>
        <dbReference type="ARBA" id="ARBA00008017"/>
    </source>
</evidence>
<dbReference type="RefSeq" id="WP_015230856.1">
    <property type="nucleotide sequence ID" value="NC_019780.1"/>
</dbReference>
<evidence type="ECO:0000256" key="1">
    <source>
        <dbReference type="ARBA" id="ARBA00004651"/>
    </source>
</evidence>
<comment type="subcellular location">
    <subcellularLocation>
        <location evidence="1">Cell membrane</location>
        <topology evidence="1">Multi-pass membrane protein</topology>
    </subcellularLocation>
</comment>
<dbReference type="Gene3D" id="2.30.30.60">
    <property type="match status" value="1"/>
</dbReference>
<dbReference type="InterPro" id="IPR045276">
    <property type="entry name" value="YbiO_bact"/>
</dbReference>
<dbReference type="SUPFAM" id="SSF82861">
    <property type="entry name" value="Mechanosensitive channel protein MscS (YggB), transmembrane region"/>
    <property type="match status" value="1"/>
</dbReference>
<feature type="domain" description="Mechanosensitive ion channel transmembrane helices 2/3" evidence="9">
    <location>
        <begin position="320"/>
        <end position="361"/>
    </location>
</feature>
<dbReference type="PANTHER" id="PTHR30460:SF0">
    <property type="entry name" value="MODERATE CONDUCTANCE MECHANOSENSITIVE CHANNEL YBIO"/>
    <property type="match status" value="1"/>
</dbReference>
<evidence type="ECO:0000256" key="3">
    <source>
        <dbReference type="ARBA" id="ARBA00022475"/>
    </source>
</evidence>
<evidence type="ECO:0000256" key="6">
    <source>
        <dbReference type="ARBA" id="ARBA00023136"/>
    </source>
</evidence>
<dbReference type="SUPFAM" id="SSF50182">
    <property type="entry name" value="Sm-like ribonucleoproteins"/>
    <property type="match status" value="1"/>
</dbReference>
<dbReference type="eggNOG" id="COG0668">
    <property type="taxonomic scope" value="Bacteria"/>
</dbReference>
<evidence type="ECO:0000313" key="10">
    <source>
        <dbReference type="EMBL" id="AFZ51882.1"/>
    </source>
</evidence>
<feature type="transmembrane region" description="Helical" evidence="7">
    <location>
        <begin position="345"/>
        <end position="364"/>
    </location>
</feature>
<comment type="similarity">
    <text evidence="2">Belongs to the MscS (TC 1.A.23) family.</text>
</comment>
<feature type="transmembrane region" description="Helical" evidence="7">
    <location>
        <begin position="321"/>
        <end position="339"/>
    </location>
</feature>
<dbReference type="Proteomes" id="UP000010482">
    <property type="component" value="Chromosome"/>
</dbReference>
<name>K9YZG2_DACS8</name>
<dbReference type="GO" id="GO:0008381">
    <property type="term" value="F:mechanosensitive monoatomic ion channel activity"/>
    <property type="evidence" value="ECO:0007669"/>
    <property type="project" value="InterPro"/>
</dbReference>
<feature type="transmembrane region" description="Helical" evidence="7">
    <location>
        <begin position="184"/>
        <end position="202"/>
    </location>
</feature>
<dbReference type="Pfam" id="PF00924">
    <property type="entry name" value="MS_channel_2nd"/>
    <property type="match status" value="1"/>
</dbReference>
<dbReference type="InterPro" id="IPR011066">
    <property type="entry name" value="MscS_channel_C_sf"/>
</dbReference>
<feature type="domain" description="Mechanosensitive ion channel MscS" evidence="8">
    <location>
        <begin position="362"/>
        <end position="427"/>
    </location>
</feature>
<gene>
    <name evidence="10" type="ORF">Dacsa_3383</name>
</gene>
<evidence type="ECO:0000259" key="8">
    <source>
        <dbReference type="Pfam" id="PF00924"/>
    </source>
</evidence>
<dbReference type="InterPro" id="IPR011014">
    <property type="entry name" value="MscS_channel_TM-2"/>
</dbReference>
<reference evidence="10" key="1">
    <citation type="submission" date="2012-04" db="EMBL/GenBank/DDBJ databases">
        <title>Finished genome of Dactylococcopsis salina PCC 8305.</title>
        <authorList>
            <consortium name="US DOE Joint Genome Institute"/>
            <person name="Gugger M."/>
            <person name="Coursin T."/>
            <person name="Rippka R."/>
            <person name="Tandeau De Marsac N."/>
            <person name="Huntemann M."/>
            <person name="Wei C.-L."/>
            <person name="Han J."/>
            <person name="Detter J.C."/>
            <person name="Han C."/>
            <person name="Tapia R."/>
            <person name="Daligault H."/>
            <person name="Chen A."/>
            <person name="Krypides N."/>
            <person name="Mavromatis K."/>
            <person name="Markowitz V."/>
            <person name="Szeto E."/>
            <person name="Ivanova N."/>
            <person name="Ovchinnikova G."/>
            <person name="Pagani I."/>
            <person name="Pati A."/>
            <person name="Goodwin L."/>
            <person name="Peters L."/>
            <person name="Pitluck S."/>
            <person name="Woyke T."/>
            <person name="Kerfeld C."/>
        </authorList>
    </citation>
    <scope>NUCLEOTIDE SEQUENCE [LARGE SCALE GENOMIC DNA]</scope>
    <source>
        <strain evidence="10">PCC 8305</strain>
    </source>
</reference>
<feature type="transmembrane region" description="Helical" evidence="7">
    <location>
        <begin position="55"/>
        <end position="80"/>
    </location>
</feature>
<feature type="transmembrane region" description="Helical" evidence="7">
    <location>
        <begin position="100"/>
        <end position="121"/>
    </location>
</feature>
<dbReference type="Pfam" id="PF21088">
    <property type="entry name" value="MS_channel_1st"/>
    <property type="match status" value="1"/>
</dbReference>
<sequence length="539" mass="60835">MSFTLIDLLVITGEILLLATAFSLLLWGTDLFFKRLESIPRLPLPRQFLTNSRKLLLKLLVFLGIVFTLAIIGFNLVLLWQGHSLWSTTINTFNQLSPTFWLDLGFSFLQSTIAIATVIIINKPLRKLLDRINRRLQDWDQFTRNDFSIDQFFQVLKLHVTNSLWLTTIFLCTVSFELQSVSNILFTILKIYLIIAFGLLLLKIPPAIIDTLDAFSEAYINRNVALQSYAQLRTLIPFFISCVEYAIAIGISTWVIAQIEPLVGFSVIGINGIRILGIILAGRILIEFSNLFVVRLFLGKKTLGEGERKRRVTFIPIVQNFLKYGIYVWLGIILLEIIGIDPAPILAAAGLLGLAVGLGAQNLVNDTVSGFFILFENYYLVGDYIKVENAEGVVEAIELRNTRIRHPNGQLQILRNGDIKSITNYSREYIYAVIDVGVAYDSDLDLVYRVLEDVGKDIQQRFPNDVLEPTKVDGLEEFGTIQLMVRAVTKLKPNNSRRGVHDDIQGELRKMVKEAFDQEGIVIPVPKNIAVVAETDPDE</sequence>
<keyword evidence="4 7" id="KW-0812">Transmembrane</keyword>